<evidence type="ECO:0000313" key="1">
    <source>
        <dbReference type="EMBL" id="CAA7040902.1"/>
    </source>
</evidence>
<protein>
    <recommendedName>
        <fullName evidence="3">Retrotransposon Copia-like N-terminal domain-containing protein</fullName>
    </recommendedName>
</protein>
<evidence type="ECO:0000313" key="2">
    <source>
        <dbReference type="Proteomes" id="UP000467841"/>
    </source>
</evidence>
<comment type="caution">
    <text evidence="1">The sequence shown here is derived from an EMBL/GenBank/DDBJ whole genome shotgun (WGS) entry which is preliminary data.</text>
</comment>
<reference evidence="1" key="1">
    <citation type="submission" date="2020-01" db="EMBL/GenBank/DDBJ databases">
        <authorList>
            <person name="Mishra B."/>
        </authorList>
    </citation>
    <scope>NUCLEOTIDE SEQUENCE [LARGE SCALE GENOMIC DNA]</scope>
</reference>
<sequence>MSTSAASETIAVSDSVALVHVNMTNVTKLTASNFLMWSRQVQVLFDGYELSGYLDGSTETPSATLTADNIVSSILSTTTTAAEIWTTLTATYAKPSRGHFKQLKLQIKQWTKGNKSINDYFQGLTSRFDQLALLGKAMDLEDQVEHVLEGLPEEYKTVVDQIEGRDSPPSLTELTRS</sequence>
<dbReference type="OrthoDB" id="1912561at2759"/>
<dbReference type="Proteomes" id="UP000467841">
    <property type="component" value="Unassembled WGS sequence"/>
</dbReference>
<dbReference type="AlphaFoldDB" id="A0A6D2JH53"/>
<organism evidence="1 2">
    <name type="scientific">Microthlaspi erraticum</name>
    <dbReference type="NCBI Taxonomy" id="1685480"/>
    <lineage>
        <taxon>Eukaryota</taxon>
        <taxon>Viridiplantae</taxon>
        <taxon>Streptophyta</taxon>
        <taxon>Embryophyta</taxon>
        <taxon>Tracheophyta</taxon>
        <taxon>Spermatophyta</taxon>
        <taxon>Magnoliopsida</taxon>
        <taxon>eudicotyledons</taxon>
        <taxon>Gunneridae</taxon>
        <taxon>Pentapetalae</taxon>
        <taxon>rosids</taxon>
        <taxon>malvids</taxon>
        <taxon>Brassicales</taxon>
        <taxon>Brassicaceae</taxon>
        <taxon>Coluteocarpeae</taxon>
        <taxon>Microthlaspi</taxon>
    </lineage>
</organism>
<name>A0A6D2JH53_9BRAS</name>
<evidence type="ECO:0008006" key="3">
    <source>
        <dbReference type="Google" id="ProtNLM"/>
    </source>
</evidence>
<keyword evidence="2" id="KW-1185">Reference proteome</keyword>
<dbReference type="PANTHER" id="PTHR47481:SF22">
    <property type="entry name" value="RETROTRANSPOSON GAG DOMAIN-CONTAINING PROTEIN"/>
    <property type="match status" value="1"/>
</dbReference>
<dbReference type="Pfam" id="PF14223">
    <property type="entry name" value="Retrotran_gag_2"/>
    <property type="match status" value="1"/>
</dbReference>
<dbReference type="EMBL" id="CACVBM020001237">
    <property type="protein sequence ID" value="CAA7040902.1"/>
    <property type="molecule type" value="Genomic_DNA"/>
</dbReference>
<accession>A0A6D2JH53</accession>
<gene>
    <name evidence="1" type="ORF">MERR_LOCUS28137</name>
</gene>
<dbReference type="PANTHER" id="PTHR47481">
    <property type="match status" value="1"/>
</dbReference>
<proteinExistence type="predicted"/>